<name>A0AAV9ER14_ACOCL</name>
<accession>A0AAV9ER14</accession>
<dbReference type="Proteomes" id="UP001180020">
    <property type="component" value="Unassembled WGS sequence"/>
</dbReference>
<gene>
    <name evidence="1" type="ORF">QJS10_CPA06g00642</name>
</gene>
<evidence type="ECO:0000313" key="2">
    <source>
        <dbReference type="Proteomes" id="UP001180020"/>
    </source>
</evidence>
<proteinExistence type="predicted"/>
<dbReference type="EMBL" id="JAUJYO010000006">
    <property type="protein sequence ID" value="KAK1315258.1"/>
    <property type="molecule type" value="Genomic_DNA"/>
</dbReference>
<reference evidence="1" key="2">
    <citation type="submission" date="2023-06" db="EMBL/GenBank/DDBJ databases">
        <authorList>
            <person name="Ma L."/>
            <person name="Liu K.-W."/>
            <person name="Li Z."/>
            <person name="Hsiao Y.-Y."/>
            <person name="Qi Y."/>
            <person name="Fu T."/>
            <person name="Tang G."/>
            <person name="Zhang D."/>
            <person name="Sun W.-H."/>
            <person name="Liu D.-K."/>
            <person name="Li Y."/>
            <person name="Chen G.-Z."/>
            <person name="Liu X.-D."/>
            <person name="Liao X.-Y."/>
            <person name="Jiang Y.-T."/>
            <person name="Yu X."/>
            <person name="Hao Y."/>
            <person name="Huang J."/>
            <person name="Zhao X.-W."/>
            <person name="Ke S."/>
            <person name="Chen Y.-Y."/>
            <person name="Wu W.-L."/>
            <person name="Hsu J.-L."/>
            <person name="Lin Y.-F."/>
            <person name="Huang M.-D."/>
            <person name="Li C.-Y."/>
            <person name="Huang L."/>
            <person name="Wang Z.-W."/>
            <person name="Zhao X."/>
            <person name="Zhong W.-Y."/>
            <person name="Peng D.-H."/>
            <person name="Ahmad S."/>
            <person name="Lan S."/>
            <person name="Zhang J.-S."/>
            <person name="Tsai W.-C."/>
            <person name="Van De Peer Y."/>
            <person name="Liu Z.-J."/>
        </authorList>
    </citation>
    <scope>NUCLEOTIDE SEQUENCE</scope>
    <source>
        <strain evidence="1">CP</strain>
        <tissue evidence="1">Leaves</tissue>
    </source>
</reference>
<reference evidence="1" key="1">
    <citation type="journal article" date="2023" name="Nat. Commun.">
        <title>Diploid and tetraploid genomes of Acorus and the evolution of monocots.</title>
        <authorList>
            <person name="Ma L."/>
            <person name="Liu K.W."/>
            <person name="Li Z."/>
            <person name="Hsiao Y.Y."/>
            <person name="Qi Y."/>
            <person name="Fu T."/>
            <person name="Tang G.D."/>
            <person name="Zhang D."/>
            <person name="Sun W.H."/>
            <person name="Liu D.K."/>
            <person name="Li Y."/>
            <person name="Chen G.Z."/>
            <person name="Liu X.D."/>
            <person name="Liao X.Y."/>
            <person name="Jiang Y.T."/>
            <person name="Yu X."/>
            <person name="Hao Y."/>
            <person name="Huang J."/>
            <person name="Zhao X.W."/>
            <person name="Ke S."/>
            <person name="Chen Y.Y."/>
            <person name="Wu W.L."/>
            <person name="Hsu J.L."/>
            <person name="Lin Y.F."/>
            <person name="Huang M.D."/>
            <person name="Li C.Y."/>
            <person name="Huang L."/>
            <person name="Wang Z.W."/>
            <person name="Zhao X."/>
            <person name="Zhong W.Y."/>
            <person name="Peng D.H."/>
            <person name="Ahmad S."/>
            <person name="Lan S."/>
            <person name="Zhang J.S."/>
            <person name="Tsai W.C."/>
            <person name="Van de Peer Y."/>
            <person name="Liu Z.J."/>
        </authorList>
    </citation>
    <scope>NUCLEOTIDE SEQUENCE</scope>
    <source>
        <strain evidence="1">CP</strain>
    </source>
</reference>
<dbReference type="AlphaFoldDB" id="A0AAV9ER14"/>
<keyword evidence="2" id="KW-1185">Reference proteome</keyword>
<sequence>MAKVVVACFKKRGEKPPVDPKIELFNPPLTANSINSKLPYTDQFRFLDKAAVVTIEDQINPDGSPADPWRLCSLQQVEEM</sequence>
<protein>
    <submittedName>
        <fullName evidence="1">Peptide/nitrate transporter</fullName>
    </submittedName>
</protein>
<comment type="caution">
    <text evidence="1">The sequence shown here is derived from an EMBL/GenBank/DDBJ whole genome shotgun (WGS) entry which is preliminary data.</text>
</comment>
<evidence type="ECO:0000313" key="1">
    <source>
        <dbReference type="EMBL" id="KAK1315258.1"/>
    </source>
</evidence>
<organism evidence="1 2">
    <name type="scientific">Acorus calamus</name>
    <name type="common">Sweet flag</name>
    <dbReference type="NCBI Taxonomy" id="4465"/>
    <lineage>
        <taxon>Eukaryota</taxon>
        <taxon>Viridiplantae</taxon>
        <taxon>Streptophyta</taxon>
        <taxon>Embryophyta</taxon>
        <taxon>Tracheophyta</taxon>
        <taxon>Spermatophyta</taxon>
        <taxon>Magnoliopsida</taxon>
        <taxon>Liliopsida</taxon>
        <taxon>Acoraceae</taxon>
        <taxon>Acorus</taxon>
    </lineage>
</organism>